<feature type="region of interest" description="Disordered" evidence="1">
    <location>
        <begin position="69"/>
        <end position="135"/>
    </location>
</feature>
<evidence type="ECO:0000313" key="2">
    <source>
        <dbReference type="EMBL" id="KAF6715657.1"/>
    </source>
</evidence>
<sequence length="135" mass="14631">MHWFVMGEAGRGGPAQCSGSAPQQQQQLRSCGRKQRRGSAGLRFRSEPQLGFHLQPGSVPGTFRGARRESFPLKAASHRQVWKAKRRPVSMQSGPAGSLPAAARFPPPPTRLAAQTQPLRPRATEPRALPSDAVC</sequence>
<feature type="region of interest" description="Disordered" evidence="1">
    <location>
        <begin position="1"/>
        <end position="40"/>
    </location>
</feature>
<accession>A0A834BKY2</accession>
<comment type="caution">
    <text evidence="2">The sequence shown here is derived from an EMBL/GenBank/DDBJ whole genome shotgun (WGS) entry which is preliminary data.</text>
</comment>
<dbReference type="AlphaFoldDB" id="A0A834BKY2"/>
<dbReference type="EMBL" id="WKFB01001034">
    <property type="protein sequence ID" value="KAF6715657.1"/>
    <property type="molecule type" value="Genomic_DNA"/>
</dbReference>
<protein>
    <submittedName>
        <fullName evidence="2">Uncharacterized protein</fullName>
    </submittedName>
</protein>
<feature type="compositionally biased region" description="Basic residues" evidence="1">
    <location>
        <begin position="76"/>
        <end position="88"/>
    </location>
</feature>
<dbReference type="Proteomes" id="UP000646548">
    <property type="component" value="Unassembled WGS sequence"/>
</dbReference>
<gene>
    <name evidence="2" type="ORF">FQA47_015391</name>
</gene>
<reference evidence="2" key="1">
    <citation type="journal article" name="BMC Genomics">
        <title>Long-read sequencing and de novo genome assembly of marine medaka (Oryzias melastigma).</title>
        <authorList>
            <person name="Liang P."/>
            <person name="Saqib H.S.A."/>
            <person name="Ni X."/>
            <person name="Shen Y."/>
        </authorList>
    </citation>
    <scope>NUCLEOTIDE SEQUENCE</scope>
    <source>
        <strain evidence="2">Bigg-433</strain>
    </source>
</reference>
<evidence type="ECO:0000313" key="3">
    <source>
        <dbReference type="Proteomes" id="UP000646548"/>
    </source>
</evidence>
<evidence type="ECO:0000256" key="1">
    <source>
        <dbReference type="SAM" id="MobiDB-lite"/>
    </source>
</evidence>
<name>A0A834BKY2_ORYME</name>
<organism evidence="2 3">
    <name type="scientific">Oryzias melastigma</name>
    <name type="common">Marine medaka</name>
    <dbReference type="NCBI Taxonomy" id="30732"/>
    <lineage>
        <taxon>Eukaryota</taxon>
        <taxon>Metazoa</taxon>
        <taxon>Chordata</taxon>
        <taxon>Craniata</taxon>
        <taxon>Vertebrata</taxon>
        <taxon>Euteleostomi</taxon>
        <taxon>Actinopterygii</taxon>
        <taxon>Neopterygii</taxon>
        <taxon>Teleostei</taxon>
        <taxon>Neoteleostei</taxon>
        <taxon>Acanthomorphata</taxon>
        <taxon>Ovalentaria</taxon>
        <taxon>Atherinomorphae</taxon>
        <taxon>Beloniformes</taxon>
        <taxon>Adrianichthyidae</taxon>
        <taxon>Oryziinae</taxon>
        <taxon>Oryzias</taxon>
    </lineage>
</organism>
<proteinExistence type="predicted"/>